<evidence type="ECO:0000256" key="1">
    <source>
        <dbReference type="SAM" id="MobiDB-lite"/>
    </source>
</evidence>
<dbReference type="VEuPathDB" id="ToxoDB:EPH_0002100"/>
<feature type="region of interest" description="Disordered" evidence="1">
    <location>
        <begin position="239"/>
        <end position="274"/>
    </location>
</feature>
<sequence>MVFGGRGAAAPDSVPPRATEDGSTKMKRISKLCRSRKRGELGRCLSIARHTGEGSTTTKDRASVTAVPGYFTGEKRHEASSETDRDVWAEESSKEADHEDLFGFPQVHDFCAEQQDVFSVQERQTEANQHDELGDTLKEFFDCIKEVKGTVTEDMQAVSRELAKHSIGVTSAKSFAELQHHVNEIVQLSGPELGCAWSTVKVGVGVASVLSGNLVVGSFMVALAAGSLGTSLVWKAHRDSQRNSATLRKTEGDRKEDTKGTGEGAAAEASVSPLRSNGNVVRQGHCLSRDPFCRQNRARRSLIQLRRGGKDSRGDSALRGAATEQLIEYDAWSGEW</sequence>
<feature type="region of interest" description="Disordered" evidence="1">
    <location>
        <begin position="1"/>
        <end position="29"/>
    </location>
</feature>
<dbReference type="Proteomes" id="UP000018201">
    <property type="component" value="Unassembled WGS sequence"/>
</dbReference>
<feature type="compositionally biased region" description="Basic and acidic residues" evidence="1">
    <location>
        <begin position="248"/>
        <end position="260"/>
    </location>
</feature>
<name>U6G249_9EIME</name>
<dbReference type="AlphaFoldDB" id="U6G249"/>
<organism evidence="2 3">
    <name type="scientific">Eimeria praecox</name>
    <dbReference type="NCBI Taxonomy" id="51316"/>
    <lineage>
        <taxon>Eukaryota</taxon>
        <taxon>Sar</taxon>
        <taxon>Alveolata</taxon>
        <taxon>Apicomplexa</taxon>
        <taxon>Conoidasida</taxon>
        <taxon>Coccidia</taxon>
        <taxon>Eucoccidiorida</taxon>
        <taxon>Eimeriorina</taxon>
        <taxon>Eimeriidae</taxon>
        <taxon>Eimeria</taxon>
    </lineage>
</organism>
<reference evidence="2" key="2">
    <citation type="submission" date="2013-10" db="EMBL/GenBank/DDBJ databases">
        <authorList>
            <person name="Aslett M."/>
        </authorList>
    </citation>
    <scope>NUCLEOTIDE SEQUENCE [LARGE SCALE GENOMIC DNA]</scope>
    <source>
        <strain evidence="2">Houghton</strain>
    </source>
</reference>
<feature type="compositionally biased region" description="Basic and acidic residues" evidence="1">
    <location>
        <begin position="73"/>
        <end position="94"/>
    </location>
</feature>
<keyword evidence="3" id="KW-1185">Reference proteome</keyword>
<feature type="region of interest" description="Disordered" evidence="1">
    <location>
        <begin position="72"/>
        <end position="94"/>
    </location>
</feature>
<dbReference type="EMBL" id="HG690236">
    <property type="protein sequence ID" value="CDI74321.1"/>
    <property type="molecule type" value="Genomic_DNA"/>
</dbReference>
<evidence type="ECO:0000313" key="2">
    <source>
        <dbReference type="EMBL" id="CDI74321.1"/>
    </source>
</evidence>
<proteinExistence type="predicted"/>
<evidence type="ECO:0000313" key="3">
    <source>
        <dbReference type="Proteomes" id="UP000018201"/>
    </source>
</evidence>
<dbReference type="OrthoDB" id="347259at2759"/>
<reference evidence="2" key="1">
    <citation type="submission" date="2013-10" db="EMBL/GenBank/DDBJ databases">
        <title>Genomic analysis of the causative agents of coccidiosis in chickens.</title>
        <authorList>
            <person name="Reid A.J."/>
            <person name="Blake D."/>
            <person name="Billington K."/>
            <person name="Browne H."/>
            <person name="Dunn M."/>
            <person name="Hung S."/>
            <person name="Kawahara F."/>
            <person name="Miranda-Saavedra D."/>
            <person name="Mourier T."/>
            <person name="Nagra H."/>
            <person name="Otto T.D."/>
            <person name="Rawlings N."/>
            <person name="Sanchez A."/>
            <person name="Sanders M."/>
            <person name="Subramaniam C."/>
            <person name="Tay Y."/>
            <person name="Dear P."/>
            <person name="Doerig C."/>
            <person name="Gruber A."/>
            <person name="Parkinson J."/>
            <person name="Shirley M."/>
            <person name="Wan K.L."/>
            <person name="Berriman M."/>
            <person name="Tomley F."/>
            <person name="Pain A."/>
        </authorList>
    </citation>
    <scope>NUCLEOTIDE SEQUENCE [LARGE SCALE GENOMIC DNA]</scope>
    <source>
        <strain evidence="2">Houghton</strain>
    </source>
</reference>
<gene>
    <name evidence="2" type="ORF">EPH_0002100</name>
</gene>
<accession>U6G249</accession>
<protein>
    <submittedName>
        <fullName evidence="2">Uncharacterized protein</fullName>
    </submittedName>
</protein>